<dbReference type="GO" id="GO:0022857">
    <property type="term" value="F:transmembrane transporter activity"/>
    <property type="evidence" value="ECO:0007669"/>
    <property type="project" value="InterPro"/>
</dbReference>
<dbReference type="InterPro" id="IPR037185">
    <property type="entry name" value="EmrE-like"/>
</dbReference>
<evidence type="ECO:0000313" key="9">
    <source>
        <dbReference type="Proteomes" id="UP000481153"/>
    </source>
</evidence>
<keyword evidence="3" id="KW-0813">Transport</keyword>
<dbReference type="PANTHER" id="PTHR14233">
    <property type="entry name" value="DUF914-RELATED"/>
    <property type="match status" value="1"/>
</dbReference>
<dbReference type="VEuPathDB" id="FungiDB:AeMF1_004168"/>
<dbReference type="Pfam" id="PF06027">
    <property type="entry name" value="SLC35F"/>
    <property type="match status" value="1"/>
</dbReference>
<feature type="transmembrane region" description="Helical" evidence="7">
    <location>
        <begin position="238"/>
        <end position="259"/>
    </location>
</feature>
<comment type="similarity">
    <text evidence="2">Belongs to the SLC35F solute transporter family.</text>
</comment>
<sequence length="427" mass="46350">MNTLLYSHTTLMTKLEVAVGTLSGQLVAALVAVEFACTRVLVDLGIHLPTLQTLFLHVALAVAFLPSLNWRHGIPSTHHWWFWFVLGIVNVQAHICTIQAFRGDANYAVLGLILHATHPLTSICSFVILHQRYSKWHVAGCALVVCATVMAFCLNLANDDLSVSNRWRRNALGLSACMCTAVSTVLQEYALSSVPTSAADGTNAHREVVARMAVAGVIFSLIQAAALGEIGQAANADWTSVELLSLSVFLAAATLLHIIQTLDLRVAAKSWIFHISALIADVYNAIAVTWIFDGSIALLFWFVWLVNIVGVGLLKKEACPSNVDGHGQLSILESAQRTCRDGTVTTTLPISPPSGDILSSSMYFLEVLETEIESIDALGSLRTRKSDHQEPGVLVKDYFQGRKIFTMEDSSPVPSPAISHLTYKAMS</sequence>
<dbReference type="Proteomes" id="UP000481153">
    <property type="component" value="Unassembled WGS sequence"/>
</dbReference>
<evidence type="ECO:0000256" key="7">
    <source>
        <dbReference type="SAM" id="Phobius"/>
    </source>
</evidence>
<keyword evidence="9" id="KW-1185">Reference proteome</keyword>
<keyword evidence="4 7" id="KW-0812">Transmembrane</keyword>
<dbReference type="GO" id="GO:0016020">
    <property type="term" value="C:membrane"/>
    <property type="evidence" value="ECO:0007669"/>
    <property type="project" value="UniProtKB-SubCell"/>
</dbReference>
<comment type="caution">
    <text evidence="8">The sequence shown here is derived from an EMBL/GenBank/DDBJ whole genome shotgun (WGS) entry which is preliminary data.</text>
</comment>
<feature type="transmembrane region" description="Helical" evidence="7">
    <location>
        <begin position="107"/>
        <end position="129"/>
    </location>
</feature>
<feature type="transmembrane region" description="Helical" evidence="7">
    <location>
        <begin position="208"/>
        <end position="226"/>
    </location>
</feature>
<evidence type="ECO:0000256" key="3">
    <source>
        <dbReference type="ARBA" id="ARBA00022448"/>
    </source>
</evidence>
<evidence type="ECO:0000256" key="4">
    <source>
        <dbReference type="ARBA" id="ARBA00022692"/>
    </source>
</evidence>
<dbReference type="AlphaFoldDB" id="A0A6G0XYH6"/>
<feature type="transmembrane region" description="Helical" evidence="7">
    <location>
        <begin position="271"/>
        <end position="292"/>
    </location>
</feature>
<dbReference type="InterPro" id="IPR009262">
    <property type="entry name" value="SLC35_F1/F2/F6"/>
</dbReference>
<dbReference type="InterPro" id="IPR052221">
    <property type="entry name" value="SLC35F_Transporter"/>
</dbReference>
<accession>A0A6G0XYH6</accession>
<feature type="transmembrane region" description="Helical" evidence="7">
    <location>
        <begin position="136"/>
        <end position="157"/>
    </location>
</feature>
<dbReference type="PANTHER" id="PTHR14233:SF4">
    <property type="entry name" value="SOLUTE CARRIER FAMILY 35 MEMBER F2"/>
    <property type="match status" value="1"/>
</dbReference>
<feature type="transmembrane region" description="Helical" evidence="7">
    <location>
        <begin position="21"/>
        <end position="42"/>
    </location>
</feature>
<gene>
    <name evidence="8" type="ORF">Ae201684_000031</name>
</gene>
<dbReference type="SUPFAM" id="SSF103481">
    <property type="entry name" value="Multidrug resistance efflux transporter EmrE"/>
    <property type="match status" value="1"/>
</dbReference>
<name>A0A6G0XYH6_9STRA</name>
<protein>
    <recommendedName>
        <fullName evidence="10">EamA domain-containing protein</fullName>
    </recommendedName>
</protein>
<feature type="transmembrane region" description="Helical" evidence="7">
    <location>
        <begin position="48"/>
        <end position="68"/>
    </location>
</feature>
<feature type="transmembrane region" description="Helical" evidence="7">
    <location>
        <begin position="169"/>
        <end position="187"/>
    </location>
</feature>
<feature type="transmembrane region" description="Helical" evidence="7">
    <location>
        <begin position="298"/>
        <end position="314"/>
    </location>
</feature>
<organism evidence="8 9">
    <name type="scientific">Aphanomyces euteiches</name>
    <dbReference type="NCBI Taxonomy" id="100861"/>
    <lineage>
        <taxon>Eukaryota</taxon>
        <taxon>Sar</taxon>
        <taxon>Stramenopiles</taxon>
        <taxon>Oomycota</taxon>
        <taxon>Saprolegniomycetes</taxon>
        <taxon>Saprolegniales</taxon>
        <taxon>Verrucalvaceae</taxon>
        <taxon>Aphanomyces</taxon>
    </lineage>
</organism>
<evidence type="ECO:0000256" key="5">
    <source>
        <dbReference type="ARBA" id="ARBA00022989"/>
    </source>
</evidence>
<comment type="subcellular location">
    <subcellularLocation>
        <location evidence="1">Membrane</location>
        <topology evidence="1">Multi-pass membrane protein</topology>
    </subcellularLocation>
</comment>
<evidence type="ECO:0000313" key="8">
    <source>
        <dbReference type="EMBL" id="KAF0745576.1"/>
    </source>
</evidence>
<dbReference type="EMBL" id="VJMJ01000001">
    <property type="protein sequence ID" value="KAF0745576.1"/>
    <property type="molecule type" value="Genomic_DNA"/>
</dbReference>
<evidence type="ECO:0008006" key="10">
    <source>
        <dbReference type="Google" id="ProtNLM"/>
    </source>
</evidence>
<reference evidence="8 9" key="1">
    <citation type="submission" date="2019-07" db="EMBL/GenBank/DDBJ databases">
        <title>Genomics analysis of Aphanomyces spp. identifies a new class of oomycete effector associated with host adaptation.</title>
        <authorList>
            <person name="Gaulin E."/>
        </authorList>
    </citation>
    <scope>NUCLEOTIDE SEQUENCE [LARGE SCALE GENOMIC DNA]</scope>
    <source>
        <strain evidence="8 9">ATCC 201684</strain>
    </source>
</reference>
<evidence type="ECO:0000256" key="2">
    <source>
        <dbReference type="ARBA" id="ARBA00007863"/>
    </source>
</evidence>
<evidence type="ECO:0000256" key="6">
    <source>
        <dbReference type="ARBA" id="ARBA00023136"/>
    </source>
</evidence>
<keyword evidence="5 7" id="KW-1133">Transmembrane helix</keyword>
<proteinExistence type="inferred from homology"/>
<evidence type="ECO:0000256" key="1">
    <source>
        <dbReference type="ARBA" id="ARBA00004141"/>
    </source>
</evidence>
<feature type="transmembrane region" description="Helical" evidence="7">
    <location>
        <begin position="80"/>
        <end position="101"/>
    </location>
</feature>
<keyword evidence="6 7" id="KW-0472">Membrane</keyword>